<dbReference type="RefSeq" id="WP_183987288.1">
    <property type="nucleotide sequence ID" value="NZ_JACHHG010000007.1"/>
</dbReference>
<dbReference type="Proteomes" id="UP000569951">
    <property type="component" value="Unassembled WGS sequence"/>
</dbReference>
<keyword evidence="3" id="KW-1185">Reference proteome</keyword>
<accession>A0A841I2L1</accession>
<sequence>MHHRNVRNLIAITTAALVLAACGNAGNPSNPNPGEALSQQEASELRGAAVQGNAMLSASLSADTSPLAMVGAGVNLNTNDIDCSAQASSTTDADNDGIHQDATLTWDCTVGTLSTEGRLRAQDKNDQDARSGFRLEAQDVRLSLGEGDRLRSFDLDSTFDLNTSGQTYSADSQLTVDYQTPRGSGSASSDYDITLTPDNASDPFEAGTVSVSGNLTFVRNGKTHVFTASSQNLHFRQSCDSGFDSGSIRYADNKGNTLTLTYQGCNQVTATFNGSVMTE</sequence>
<reference evidence="2 3" key="1">
    <citation type="submission" date="2020-08" db="EMBL/GenBank/DDBJ databases">
        <title>Genomic Encyclopedia of Type Strains, Phase IV (KMG-IV): sequencing the most valuable type-strain genomes for metagenomic binning, comparative biology and taxonomic classification.</title>
        <authorList>
            <person name="Goeker M."/>
        </authorList>
    </citation>
    <scope>NUCLEOTIDE SEQUENCE [LARGE SCALE GENOMIC DNA]</scope>
    <source>
        <strain evidence="2 3">DSM 21458</strain>
    </source>
</reference>
<dbReference type="AlphaFoldDB" id="A0A841I2L1"/>
<comment type="caution">
    <text evidence="2">The sequence shown here is derived from an EMBL/GenBank/DDBJ whole genome shotgun (WGS) entry which is preliminary data.</text>
</comment>
<gene>
    <name evidence="2" type="ORF">HNR42_002085</name>
</gene>
<evidence type="ECO:0000256" key="1">
    <source>
        <dbReference type="SAM" id="SignalP"/>
    </source>
</evidence>
<protein>
    <submittedName>
        <fullName evidence="2">Uncharacterized protein</fullName>
    </submittedName>
</protein>
<organism evidence="2 3">
    <name type="scientific">Deinobacterium chartae</name>
    <dbReference type="NCBI Taxonomy" id="521158"/>
    <lineage>
        <taxon>Bacteria</taxon>
        <taxon>Thermotogati</taxon>
        <taxon>Deinococcota</taxon>
        <taxon>Deinococci</taxon>
        <taxon>Deinococcales</taxon>
        <taxon>Deinococcaceae</taxon>
        <taxon>Deinobacterium</taxon>
    </lineage>
</organism>
<keyword evidence="1" id="KW-0732">Signal</keyword>
<evidence type="ECO:0000313" key="3">
    <source>
        <dbReference type="Proteomes" id="UP000569951"/>
    </source>
</evidence>
<evidence type="ECO:0000313" key="2">
    <source>
        <dbReference type="EMBL" id="MBB6098650.1"/>
    </source>
</evidence>
<name>A0A841I2L1_9DEIO</name>
<dbReference type="EMBL" id="JACHHG010000007">
    <property type="protein sequence ID" value="MBB6098650.1"/>
    <property type="molecule type" value="Genomic_DNA"/>
</dbReference>
<feature type="chain" id="PRO_5032846612" evidence="1">
    <location>
        <begin position="21"/>
        <end position="279"/>
    </location>
</feature>
<dbReference type="PROSITE" id="PS51257">
    <property type="entry name" value="PROKAR_LIPOPROTEIN"/>
    <property type="match status" value="1"/>
</dbReference>
<feature type="signal peptide" evidence="1">
    <location>
        <begin position="1"/>
        <end position="20"/>
    </location>
</feature>
<proteinExistence type="predicted"/>